<keyword evidence="2" id="KW-1185">Reference proteome</keyword>
<sequence length="265" mass="31455">MKIFGIICFLTSLIIITSCNEKETASEILQKTVNSIDTIETVYFKQDMSRTNPQNLNDVILRYREMYFKRLTTDSIVGVKGHWYMYSDDKKNVIFEDIYNGNRLIRKNNQDSAAMIYDLVKYPDFKKKHFWGHNTLYGMQHEFKFILNNTDSFIINRLNDTIINNKDCYQIKVQLENKMTMPGFKIKLENNEGSISNTLYYIDKEIFYPIGMKGESYSIDNPEKKMFIDQRYYDIKFNLIIDDNVQFKTSNESIAGYEKREMKPE</sequence>
<dbReference type="EMBL" id="JBCDNA010000002">
    <property type="protein sequence ID" value="MEL4456509.1"/>
    <property type="molecule type" value="Genomic_DNA"/>
</dbReference>
<accession>A0ABU9L4F2</accession>
<protein>
    <submittedName>
        <fullName evidence="1">Uncharacterized protein</fullName>
    </submittedName>
</protein>
<reference evidence="1 2" key="1">
    <citation type="submission" date="2024-04" db="EMBL/GenBank/DDBJ databases">
        <title>whole genome sequencing of Lutimonas vermicola strain IMCC1616.</title>
        <authorList>
            <person name="Bae S.S."/>
        </authorList>
    </citation>
    <scope>NUCLEOTIDE SEQUENCE [LARGE SCALE GENOMIC DNA]</scope>
    <source>
        <strain evidence="1 2">IMCC1616</strain>
    </source>
</reference>
<gene>
    <name evidence="1" type="ORF">AABB81_11420</name>
</gene>
<evidence type="ECO:0000313" key="2">
    <source>
        <dbReference type="Proteomes" id="UP001474120"/>
    </source>
</evidence>
<dbReference type="Proteomes" id="UP001474120">
    <property type="component" value="Unassembled WGS sequence"/>
</dbReference>
<evidence type="ECO:0000313" key="1">
    <source>
        <dbReference type="EMBL" id="MEL4456509.1"/>
    </source>
</evidence>
<organism evidence="1 2">
    <name type="scientific">Lutimonas vermicola</name>
    <dbReference type="NCBI Taxonomy" id="414288"/>
    <lineage>
        <taxon>Bacteria</taxon>
        <taxon>Pseudomonadati</taxon>
        <taxon>Bacteroidota</taxon>
        <taxon>Flavobacteriia</taxon>
        <taxon>Flavobacteriales</taxon>
        <taxon>Flavobacteriaceae</taxon>
        <taxon>Lutimonas</taxon>
    </lineage>
</organism>
<dbReference type="RefSeq" id="WP_342160655.1">
    <property type="nucleotide sequence ID" value="NZ_JBCDNA010000002.1"/>
</dbReference>
<proteinExistence type="predicted"/>
<comment type="caution">
    <text evidence="1">The sequence shown here is derived from an EMBL/GenBank/DDBJ whole genome shotgun (WGS) entry which is preliminary data.</text>
</comment>
<dbReference type="PROSITE" id="PS51257">
    <property type="entry name" value="PROKAR_LIPOPROTEIN"/>
    <property type="match status" value="1"/>
</dbReference>
<name>A0ABU9L4F2_9FLAO</name>